<accession>A0A8T2F9K9</accession>
<keyword evidence="1" id="KW-0472">Membrane</keyword>
<reference evidence="2 3" key="1">
    <citation type="submission" date="2020-12" db="EMBL/GenBank/DDBJ databases">
        <title>Concerted genomic and epigenomic changes stabilize Arabidopsis allopolyploids.</title>
        <authorList>
            <person name="Chen Z."/>
        </authorList>
    </citation>
    <scope>NUCLEOTIDE SEQUENCE [LARGE SCALE GENOMIC DNA]</scope>
    <source>
        <strain evidence="2">As9502</strain>
        <tissue evidence="2">Leaf</tissue>
    </source>
</reference>
<evidence type="ECO:0000256" key="1">
    <source>
        <dbReference type="SAM" id="Phobius"/>
    </source>
</evidence>
<keyword evidence="1" id="KW-0812">Transmembrane</keyword>
<comment type="caution">
    <text evidence="2">The sequence shown here is derived from an EMBL/GenBank/DDBJ whole genome shotgun (WGS) entry which is preliminary data.</text>
</comment>
<evidence type="ECO:0000313" key="3">
    <source>
        <dbReference type="Proteomes" id="UP000694251"/>
    </source>
</evidence>
<dbReference type="EMBL" id="JAEFBJ010000003">
    <property type="protein sequence ID" value="KAG7632837.1"/>
    <property type="molecule type" value="Genomic_DNA"/>
</dbReference>
<name>A0A8T2F9K9_ARASU</name>
<gene>
    <name evidence="2" type="ORF">ISN44_As03g029300</name>
</gene>
<protein>
    <submittedName>
        <fullName evidence="2">Uncharacterized protein</fullName>
    </submittedName>
</protein>
<dbReference type="Proteomes" id="UP000694251">
    <property type="component" value="Chromosome 3"/>
</dbReference>
<feature type="transmembrane region" description="Helical" evidence="1">
    <location>
        <begin position="20"/>
        <end position="42"/>
    </location>
</feature>
<feature type="non-terminal residue" evidence="2">
    <location>
        <position position="186"/>
    </location>
</feature>
<dbReference type="AlphaFoldDB" id="A0A8T2F9K9"/>
<feature type="non-terminal residue" evidence="2">
    <location>
        <position position="1"/>
    </location>
</feature>
<keyword evidence="1" id="KW-1133">Transmembrane helix</keyword>
<evidence type="ECO:0000313" key="2">
    <source>
        <dbReference type="EMBL" id="KAG7632837.1"/>
    </source>
</evidence>
<proteinExistence type="predicted"/>
<organism evidence="2 3">
    <name type="scientific">Arabidopsis suecica</name>
    <name type="common">Swedish thale-cress</name>
    <name type="synonym">Cardaminopsis suecica</name>
    <dbReference type="NCBI Taxonomy" id="45249"/>
    <lineage>
        <taxon>Eukaryota</taxon>
        <taxon>Viridiplantae</taxon>
        <taxon>Streptophyta</taxon>
        <taxon>Embryophyta</taxon>
        <taxon>Tracheophyta</taxon>
        <taxon>Spermatophyta</taxon>
        <taxon>Magnoliopsida</taxon>
        <taxon>eudicotyledons</taxon>
        <taxon>Gunneridae</taxon>
        <taxon>Pentapetalae</taxon>
        <taxon>rosids</taxon>
        <taxon>malvids</taxon>
        <taxon>Brassicales</taxon>
        <taxon>Brassicaceae</taxon>
        <taxon>Camelineae</taxon>
        <taxon>Arabidopsis</taxon>
    </lineage>
</organism>
<keyword evidence="3" id="KW-1185">Reference proteome</keyword>
<sequence>ILSDAGGGSDRQRRDLSTPINLHVFYISFIFIESSSVISNLWKYLNLLFYVSFFTESFLCDGRVYLCSIGSDLTQILDASLSSNPKQENSQQSSDSSSQTSKQIFINLSKSLSGLAQTPPLVPSHRFSLMAGVSLGPSVVLLRLGTSTTHDEFKRWQMVTLYDSQSPIISILQNDGGAFLIPTTST</sequence>